<sequence>MRSLARLKLWRRGKESWPYCTRYLRSVCLLSPRELPLLTASRQLFANKFKPEHRPVGYACMEEWYFTKVVRELETGRVQIDLRPYHKLYYQYLGL</sequence>
<name>A0AAV3XYH6_9GAST</name>
<dbReference type="EMBL" id="BLXT01000264">
    <property type="protein sequence ID" value="GFN75407.1"/>
    <property type="molecule type" value="Genomic_DNA"/>
</dbReference>
<reference evidence="1 2" key="1">
    <citation type="journal article" date="2021" name="Elife">
        <title>Chloroplast acquisition without the gene transfer in kleptoplastic sea slugs, Plakobranchus ocellatus.</title>
        <authorList>
            <person name="Maeda T."/>
            <person name="Takahashi S."/>
            <person name="Yoshida T."/>
            <person name="Shimamura S."/>
            <person name="Takaki Y."/>
            <person name="Nagai Y."/>
            <person name="Toyoda A."/>
            <person name="Suzuki Y."/>
            <person name="Arimoto A."/>
            <person name="Ishii H."/>
            <person name="Satoh N."/>
            <person name="Nishiyama T."/>
            <person name="Hasebe M."/>
            <person name="Maruyama T."/>
            <person name="Minagawa J."/>
            <person name="Obokata J."/>
            <person name="Shigenobu S."/>
        </authorList>
    </citation>
    <scope>NUCLEOTIDE SEQUENCE [LARGE SCALE GENOMIC DNA]</scope>
</reference>
<dbReference type="Proteomes" id="UP000735302">
    <property type="component" value="Unassembled WGS sequence"/>
</dbReference>
<comment type="caution">
    <text evidence="1">The sequence shown here is derived from an EMBL/GenBank/DDBJ whole genome shotgun (WGS) entry which is preliminary data.</text>
</comment>
<protein>
    <submittedName>
        <fullName evidence="1">Beta-1,3-galactosyl-o-glycosyl-glycoprotein beta-1,6-n-acetylglucosaminyltransferase</fullName>
    </submittedName>
</protein>
<accession>A0AAV3XYH6</accession>
<keyword evidence="2" id="KW-1185">Reference proteome</keyword>
<evidence type="ECO:0000313" key="2">
    <source>
        <dbReference type="Proteomes" id="UP000735302"/>
    </source>
</evidence>
<evidence type="ECO:0000313" key="1">
    <source>
        <dbReference type="EMBL" id="GFN75407.1"/>
    </source>
</evidence>
<dbReference type="AlphaFoldDB" id="A0AAV3XYH6"/>
<proteinExistence type="predicted"/>
<gene>
    <name evidence="1" type="ORF">PoB_000191300</name>
</gene>
<organism evidence="1 2">
    <name type="scientific">Plakobranchus ocellatus</name>
    <dbReference type="NCBI Taxonomy" id="259542"/>
    <lineage>
        <taxon>Eukaryota</taxon>
        <taxon>Metazoa</taxon>
        <taxon>Spiralia</taxon>
        <taxon>Lophotrochozoa</taxon>
        <taxon>Mollusca</taxon>
        <taxon>Gastropoda</taxon>
        <taxon>Heterobranchia</taxon>
        <taxon>Euthyneura</taxon>
        <taxon>Panpulmonata</taxon>
        <taxon>Sacoglossa</taxon>
        <taxon>Placobranchoidea</taxon>
        <taxon>Plakobranchidae</taxon>
        <taxon>Plakobranchus</taxon>
    </lineage>
</organism>